<evidence type="ECO:0000313" key="3">
    <source>
        <dbReference type="EMBL" id="QFU76482.1"/>
    </source>
</evidence>
<dbReference type="PANTHER" id="PTHR43540">
    <property type="entry name" value="PEROXYUREIDOACRYLATE/UREIDOACRYLATE AMIDOHYDROLASE-RELATED"/>
    <property type="match status" value="1"/>
</dbReference>
<dbReference type="InterPro" id="IPR050272">
    <property type="entry name" value="Isochorismatase-like_hydrls"/>
</dbReference>
<dbReference type="PANTHER" id="PTHR43540:SF1">
    <property type="entry name" value="ISOCHORISMATASE HYDROLASE"/>
    <property type="match status" value="1"/>
</dbReference>
<dbReference type="Gene3D" id="3.40.50.850">
    <property type="entry name" value="Isochorismatase-like"/>
    <property type="match status" value="1"/>
</dbReference>
<dbReference type="GO" id="GO:0016787">
    <property type="term" value="F:hydrolase activity"/>
    <property type="evidence" value="ECO:0007669"/>
    <property type="project" value="UniProtKB-KW"/>
</dbReference>
<dbReference type="Proteomes" id="UP000326287">
    <property type="component" value="Chromosome"/>
</dbReference>
<dbReference type="OrthoDB" id="5360912at2"/>
<reference evidence="3 4" key="1">
    <citation type="submission" date="2019-02" db="EMBL/GenBank/DDBJ databases">
        <authorList>
            <person name="Li S.-H."/>
        </authorList>
    </citation>
    <scope>NUCLEOTIDE SEQUENCE [LARGE SCALE GENOMIC DNA]</scope>
    <source>
        <strain evidence="3 4">IMCC14385</strain>
    </source>
</reference>
<evidence type="ECO:0000313" key="4">
    <source>
        <dbReference type="Proteomes" id="UP000326287"/>
    </source>
</evidence>
<name>A0A5P9NL55_9GAMM</name>
<sequence>MDLDRESLGLGVKPALLLVDMIEGFTNPECPLGCDCPEVVAANADVLEAFRAAKMPIFYTTVVFHGDEQARVFRERVPALNVLTPQSNWVKVDERLAMREGEVLVEKQWASAFRGTDIDEQLRAQGVDSLVVTGLTTSGCVRATVVDGLQYDYRVVVAKEAVGDRNAEAHEANLFDMHAKYADVWPVADVLADIRMRKSL</sequence>
<dbReference type="RefSeq" id="WP_153239624.1">
    <property type="nucleotide sequence ID" value="NZ_CP036422.1"/>
</dbReference>
<dbReference type="AlphaFoldDB" id="A0A5P9NL55"/>
<feature type="domain" description="Isochorismatase-like" evidence="2">
    <location>
        <begin position="15"/>
        <end position="185"/>
    </location>
</feature>
<protein>
    <submittedName>
        <fullName evidence="3">Isochorismatase family protein</fullName>
    </submittedName>
</protein>
<evidence type="ECO:0000259" key="2">
    <source>
        <dbReference type="Pfam" id="PF00857"/>
    </source>
</evidence>
<accession>A0A5P9NL55</accession>
<keyword evidence="1" id="KW-0378">Hydrolase</keyword>
<gene>
    <name evidence="3" type="ORF">EY643_12885</name>
</gene>
<dbReference type="KEGG" id="halc:EY643_12885"/>
<keyword evidence="4" id="KW-1185">Reference proteome</keyword>
<dbReference type="SUPFAM" id="SSF52499">
    <property type="entry name" value="Isochorismatase-like hydrolases"/>
    <property type="match status" value="1"/>
</dbReference>
<organism evidence="3 4">
    <name type="scientific">Halioglobus maricola</name>
    <dbReference type="NCBI Taxonomy" id="2601894"/>
    <lineage>
        <taxon>Bacteria</taxon>
        <taxon>Pseudomonadati</taxon>
        <taxon>Pseudomonadota</taxon>
        <taxon>Gammaproteobacteria</taxon>
        <taxon>Cellvibrionales</taxon>
        <taxon>Halieaceae</taxon>
        <taxon>Halioglobus</taxon>
    </lineage>
</organism>
<dbReference type="Pfam" id="PF00857">
    <property type="entry name" value="Isochorismatase"/>
    <property type="match status" value="1"/>
</dbReference>
<dbReference type="InterPro" id="IPR000868">
    <property type="entry name" value="Isochorismatase-like_dom"/>
</dbReference>
<evidence type="ECO:0000256" key="1">
    <source>
        <dbReference type="ARBA" id="ARBA00022801"/>
    </source>
</evidence>
<proteinExistence type="predicted"/>
<dbReference type="EMBL" id="CP036422">
    <property type="protein sequence ID" value="QFU76482.1"/>
    <property type="molecule type" value="Genomic_DNA"/>
</dbReference>
<dbReference type="InterPro" id="IPR036380">
    <property type="entry name" value="Isochorismatase-like_sf"/>
</dbReference>